<name>A0A345ZWW6_9HYPH</name>
<reference evidence="2 3" key="1">
    <citation type="submission" date="2018-07" db="EMBL/GenBank/DDBJ databases">
        <authorList>
            <person name="Quirk P.G."/>
            <person name="Krulwich T.A."/>
        </authorList>
    </citation>
    <scope>NUCLEOTIDE SEQUENCE [LARGE SCALE GENOMIC DNA]</scope>
    <source>
        <strain evidence="2 3">CC-BB4</strain>
    </source>
</reference>
<proteinExistence type="predicted"/>
<dbReference type="AlphaFoldDB" id="A0A345ZWW6"/>
<sequence length="231" mass="25007">MLPFFRILPVGGVFLAILVLVLALKAPGDRTLPPVSLTASGAQATSNDDPQWRQVAIKAALQRANELLRLRDLPDTPPRSEPPVIEPEPQVQETAPAVEEPKVAALPMARPDADPDPDSVTNSIDDTPAATIPVEIGAASSFELPVVLPEERPAIIRTPERSKPANESRRKKRSRVARPKAPKTPPQPVPVQRAPQVGLFEELFNTPRPTTGVPQNMILNQKPAHRADAAH</sequence>
<dbReference type="Proteomes" id="UP000254889">
    <property type="component" value="Chromosome"/>
</dbReference>
<dbReference type="KEGG" id="ptaw:DW352_13380"/>
<keyword evidence="3" id="KW-1185">Reference proteome</keyword>
<dbReference type="RefSeq" id="WP_115691792.1">
    <property type="nucleotide sequence ID" value="NZ_CP031417.1"/>
</dbReference>
<gene>
    <name evidence="2" type="ORF">DW352_13380</name>
</gene>
<evidence type="ECO:0000313" key="3">
    <source>
        <dbReference type="Proteomes" id="UP000254889"/>
    </source>
</evidence>
<feature type="compositionally biased region" description="Pro residues" evidence="1">
    <location>
        <begin position="75"/>
        <end position="86"/>
    </location>
</feature>
<evidence type="ECO:0000256" key="1">
    <source>
        <dbReference type="SAM" id="MobiDB-lite"/>
    </source>
</evidence>
<accession>A0A345ZWW6</accession>
<dbReference type="EMBL" id="CP031417">
    <property type="protein sequence ID" value="AXK81413.1"/>
    <property type="molecule type" value="Genomic_DNA"/>
</dbReference>
<feature type="compositionally biased region" description="Basic residues" evidence="1">
    <location>
        <begin position="169"/>
        <end position="181"/>
    </location>
</feature>
<dbReference type="OrthoDB" id="9853708at2"/>
<feature type="compositionally biased region" description="Basic and acidic residues" evidence="1">
    <location>
        <begin position="154"/>
        <end position="168"/>
    </location>
</feature>
<feature type="region of interest" description="Disordered" evidence="1">
    <location>
        <begin position="154"/>
        <end position="231"/>
    </location>
</feature>
<feature type="region of interest" description="Disordered" evidence="1">
    <location>
        <begin position="71"/>
        <end position="100"/>
    </location>
</feature>
<evidence type="ECO:0000313" key="2">
    <source>
        <dbReference type="EMBL" id="AXK81413.1"/>
    </source>
</evidence>
<organism evidence="2 3">
    <name type="scientific">Pseudolabrys taiwanensis</name>
    <dbReference type="NCBI Taxonomy" id="331696"/>
    <lineage>
        <taxon>Bacteria</taxon>
        <taxon>Pseudomonadati</taxon>
        <taxon>Pseudomonadota</taxon>
        <taxon>Alphaproteobacteria</taxon>
        <taxon>Hyphomicrobiales</taxon>
        <taxon>Xanthobacteraceae</taxon>
        <taxon>Pseudolabrys</taxon>
    </lineage>
</organism>
<feature type="compositionally biased region" description="Polar residues" evidence="1">
    <location>
        <begin position="207"/>
        <end position="219"/>
    </location>
</feature>
<protein>
    <submittedName>
        <fullName evidence="2">Uncharacterized protein</fullName>
    </submittedName>
</protein>